<protein>
    <submittedName>
        <fullName evidence="3">Hook-length control protein FliK</fullName>
    </submittedName>
</protein>
<dbReference type="InterPro" id="IPR021136">
    <property type="entry name" value="Flagellar_hook_control-like_C"/>
</dbReference>
<feature type="region of interest" description="Disordered" evidence="1">
    <location>
        <begin position="45"/>
        <end position="124"/>
    </location>
</feature>
<feature type="compositionally biased region" description="Polar residues" evidence="1">
    <location>
        <begin position="45"/>
        <end position="55"/>
    </location>
</feature>
<dbReference type="Pfam" id="PF02120">
    <property type="entry name" value="Flg_hook"/>
    <property type="match status" value="1"/>
</dbReference>
<evidence type="ECO:0000313" key="3">
    <source>
        <dbReference type="EMBL" id="SEL75014.1"/>
    </source>
</evidence>
<feature type="compositionally biased region" description="Polar residues" evidence="1">
    <location>
        <begin position="193"/>
        <end position="203"/>
    </location>
</feature>
<organism evidence="3 4">
    <name type="scientific">Halomonas daqiaonensis</name>
    <dbReference type="NCBI Taxonomy" id="650850"/>
    <lineage>
        <taxon>Bacteria</taxon>
        <taxon>Pseudomonadati</taxon>
        <taxon>Pseudomonadota</taxon>
        <taxon>Gammaproteobacteria</taxon>
        <taxon>Oceanospirillales</taxon>
        <taxon>Halomonadaceae</taxon>
        <taxon>Halomonas</taxon>
    </lineage>
</organism>
<dbReference type="EMBL" id="FOBC01000015">
    <property type="protein sequence ID" value="SEL75014.1"/>
    <property type="molecule type" value="Genomic_DNA"/>
</dbReference>
<dbReference type="STRING" id="650850.SAMN04488129_11554"/>
<feature type="domain" description="Flagellar hook-length control protein-like C-terminal" evidence="2">
    <location>
        <begin position="192"/>
        <end position="272"/>
    </location>
</feature>
<feature type="compositionally biased region" description="Low complexity" evidence="1">
    <location>
        <begin position="91"/>
        <end position="115"/>
    </location>
</feature>
<dbReference type="Proteomes" id="UP000198807">
    <property type="component" value="Unassembled WGS sequence"/>
</dbReference>
<keyword evidence="4" id="KW-1185">Reference proteome</keyword>
<sequence length="275" mass="30026">MVATRLEDSIRHSGLFYESHLARWYKGELPRHQLEREPQMWRTLTLTPSGTSQGAIPSGSLAGARDTPFLPAPPFTQGGRAAAPSQMTNLQATPSTASATASAQAASPAVPQASPDNPSAAITRDPLPEATQRHQASHPVQESLQGIVRHQLEMLVTPALRWEGDVWSGLFMALMIQLPPGHQDRSGAEDADQQQSNAEQQGWRSEIDLDVAGLGRLKASLWMNANSVEIDLRVAHDPSRQELEKGLDSLRSRLAGHGFEEIKVDLNRLDEEQTS</sequence>
<proteinExistence type="predicted"/>
<evidence type="ECO:0000259" key="2">
    <source>
        <dbReference type="Pfam" id="PF02120"/>
    </source>
</evidence>
<gene>
    <name evidence="3" type="ORF">SAMN04488129_11554</name>
</gene>
<evidence type="ECO:0000256" key="1">
    <source>
        <dbReference type="SAM" id="MobiDB-lite"/>
    </source>
</evidence>
<evidence type="ECO:0000313" key="4">
    <source>
        <dbReference type="Proteomes" id="UP000198807"/>
    </source>
</evidence>
<dbReference type="InterPro" id="IPR038610">
    <property type="entry name" value="FliK-like_C_sf"/>
</dbReference>
<accession>A0A1H7SSV6</accession>
<feature type="region of interest" description="Disordered" evidence="1">
    <location>
        <begin position="182"/>
        <end position="204"/>
    </location>
</feature>
<dbReference type="AlphaFoldDB" id="A0A1H7SSV6"/>
<name>A0A1H7SSV6_9GAMM</name>
<dbReference type="Gene3D" id="3.30.750.140">
    <property type="match status" value="1"/>
</dbReference>
<reference evidence="4" key="1">
    <citation type="submission" date="2016-10" db="EMBL/GenBank/DDBJ databases">
        <authorList>
            <person name="Varghese N."/>
            <person name="Submissions S."/>
        </authorList>
    </citation>
    <scope>NUCLEOTIDE SEQUENCE [LARGE SCALE GENOMIC DNA]</scope>
    <source>
        <strain evidence="4">CGMCC 1.9150</strain>
    </source>
</reference>